<organism evidence="4 5">
    <name type="scientific">Saccharothrix variisporea</name>
    <dbReference type="NCBI Taxonomy" id="543527"/>
    <lineage>
        <taxon>Bacteria</taxon>
        <taxon>Bacillati</taxon>
        <taxon>Actinomycetota</taxon>
        <taxon>Actinomycetes</taxon>
        <taxon>Pseudonocardiales</taxon>
        <taxon>Pseudonocardiaceae</taxon>
        <taxon>Saccharothrix</taxon>
    </lineage>
</organism>
<dbReference type="PANTHER" id="PTHR43745">
    <property type="entry name" value="NITROREDUCTASE MJ1384-RELATED"/>
    <property type="match status" value="1"/>
</dbReference>
<feature type="domain" description="Nitroreductase" evidence="2">
    <location>
        <begin position="285"/>
        <end position="475"/>
    </location>
</feature>
<dbReference type="NCBIfam" id="TIGR03605">
    <property type="entry name" value="antibiot_sagB"/>
    <property type="match status" value="1"/>
</dbReference>
<dbReference type="SUPFAM" id="SSF55469">
    <property type="entry name" value="FMN-dependent nitroreductase-like"/>
    <property type="match status" value="1"/>
</dbReference>
<evidence type="ECO:0000256" key="1">
    <source>
        <dbReference type="SAM" id="MobiDB-lite"/>
    </source>
</evidence>
<proteinExistence type="predicted"/>
<dbReference type="InterPro" id="IPR054488">
    <property type="entry name" value="ThcOx_dom2"/>
</dbReference>
<feature type="compositionally biased region" description="Pro residues" evidence="1">
    <location>
        <begin position="252"/>
        <end position="273"/>
    </location>
</feature>
<dbReference type="PANTHER" id="PTHR43745:SF2">
    <property type="entry name" value="NITROREDUCTASE MJ1384-RELATED"/>
    <property type="match status" value="1"/>
</dbReference>
<sequence>MTAKEHTLRSDADVPPPGATLSLWSFRDDVAIETAEDGSLTILARWGDVTLDPPGRAIEEVLHRMTFGPVALGNVDGLDEEELHGLFDRLPGRIVRSLGSRDSAIPLLSAQPVSPHGVLELPDVPPDHPVRLSRFALARQRDGELVQESPLSHHRVVLHRPQPSAVIAALARPTTVAEVARRVGLPVALVGEIVAYLIGAGMVVVAENGTFGEDHDPALRSWSPYELMFHSRSRLGRHDEPAGATFRHVDKTPPPPAAKPAPPGRRFPLPRPTDTPTDITLVEAIEARRSTRAFAAESPTAARLGELLHHAAAVRSRQEVDGPGGTRYEVTRRPYPGAGSLYELELYLTADRCPDLPRGIYHYSATDHALTLVNDDPAAVDEVLDSARVTTGTRRPPPALLTITARMDRMAWVFDGISYATTLKHVGVLQQTLYLVATGLGLAACALAMGDDDTSPAALGLDWPAEVSVAEFAVGFPDSYYDEPYSAVHGM</sequence>
<evidence type="ECO:0000313" key="4">
    <source>
        <dbReference type="EMBL" id="RKT70189.1"/>
    </source>
</evidence>
<feature type="region of interest" description="Disordered" evidence="1">
    <location>
        <begin position="244"/>
        <end position="276"/>
    </location>
</feature>
<name>A0A495X993_9PSEU</name>
<dbReference type="Pfam" id="PF22767">
    <property type="entry name" value="ThcOx"/>
    <property type="match status" value="1"/>
</dbReference>
<dbReference type="Gene3D" id="3.40.109.10">
    <property type="entry name" value="NADH Oxidase"/>
    <property type="match status" value="1"/>
</dbReference>
<dbReference type="Pfam" id="PF00881">
    <property type="entry name" value="Nitroreductase"/>
    <property type="match status" value="1"/>
</dbReference>
<dbReference type="GO" id="GO:0016491">
    <property type="term" value="F:oxidoreductase activity"/>
    <property type="evidence" value="ECO:0007669"/>
    <property type="project" value="InterPro"/>
</dbReference>
<feature type="domain" description="Cyanobactin oxidase ThcOx second" evidence="3">
    <location>
        <begin position="130"/>
        <end position="239"/>
    </location>
</feature>
<protein>
    <submittedName>
        <fullName evidence="4">SagB-type dehydrogenase family enzyme</fullName>
    </submittedName>
</protein>
<comment type="caution">
    <text evidence="4">The sequence shown here is derived from an EMBL/GenBank/DDBJ whole genome shotgun (WGS) entry which is preliminary data.</text>
</comment>
<dbReference type="Proteomes" id="UP000272729">
    <property type="component" value="Unassembled WGS sequence"/>
</dbReference>
<gene>
    <name evidence="4" type="ORF">DFJ66_3443</name>
</gene>
<dbReference type="InterPro" id="IPR052544">
    <property type="entry name" value="Bacteriocin_Proc_Enz"/>
</dbReference>
<evidence type="ECO:0000313" key="5">
    <source>
        <dbReference type="Proteomes" id="UP000272729"/>
    </source>
</evidence>
<dbReference type="CDD" id="cd02142">
    <property type="entry name" value="McbC_SagB-like_oxidoreductase"/>
    <property type="match status" value="1"/>
</dbReference>
<keyword evidence="5" id="KW-1185">Reference proteome</keyword>
<reference evidence="4 5" key="1">
    <citation type="submission" date="2018-10" db="EMBL/GenBank/DDBJ databases">
        <title>Sequencing the genomes of 1000 actinobacteria strains.</title>
        <authorList>
            <person name="Klenk H.-P."/>
        </authorList>
    </citation>
    <scope>NUCLEOTIDE SEQUENCE [LARGE SCALE GENOMIC DNA]</scope>
    <source>
        <strain evidence="4 5">DSM 43911</strain>
    </source>
</reference>
<evidence type="ECO:0000259" key="2">
    <source>
        <dbReference type="Pfam" id="PF00881"/>
    </source>
</evidence>
<evidence type="ECO:0000259" key="3">
    <source>
        <dbReference type="Pfam" id="PF22767"/>
    </source>
</evidence>
<dbReference type="EMBL" id="RBXR01000001">
    <property type="protein sequence ID" value="RKT70189.1"/>
    <property type="molecule type" value="Genomic_DNA"/>
</dbReference>
<accession>A0A495X993</accession>
<dbReference type="AlphaFoldDB" id="A0A495X993"/>
<dbReference type="InterPro" id="IPR020051">
    <property type="entry name" value="SagB-type_dehydrogenase"/>
</dbReference>
<dbReference type="InterPro" id="IPR029479">
    <property type="entry name" value="Nitroreductase"/>
</dbReference>
<dbReference type="InterPro" id="IPR000415">
    <property type="entry name" value="Nitroreductase-like"/>
</dbReference>